<feature type="transmembrane region" description="Helical" evidence="1">
    <location>
        <begin position="17"/>
        <end position="37"/>
    </location>
</feature>
<keyword evidence="1" id="KW-0472">Membrane</keyword>
<protein>
    <submittedName>
        <fullName evidence="2">Uncharacterized protein</fullName>
    </submittedName>
</protein>
<evidence type="ECO:0000313" key="3">
    <source>
        <dbReference type="Proteomes" id="UP000092819"/>
    </source>
</evidence>
<accession>A0A1C3JGN9</accession>
<keyword evidence="1" id="KW-0812">Transmembrane</keyword>
<keyword evidence="1" id="KW-1133">Transmembrane helix</keyword>
<dbReference type="AlphaFoldDB" id="A0A1C3JGN9"/>
<keyword evidence="3" id="KW-1185">Reference proteome</keyword>
<proteinExistence type="predicted"/>
<reference evidence="3" key="1">
    <citation type="submission" date="2016-06" db="EMBL/GenBank/DDBJ databases">
        <authorList>
            <person name="Rodrigo-Torres L."/>
            <person name="Arahal D.R."/>
        </authorList>
    </citation>
    <scope>NUCLEOTIDE SEQUENCE [LARGE SCALE GENOMIC DNA]</scope>
    <source>
        <strain evidence="3">CECT 7224</strain>
    </source>
</reference>
<sequence>MTADQFDALYALNETTYIMQFCIGLMVCFLLGCMYGGQR</sequence>
<dbReference type="EMBL" id="FLQZ01000066">
    <property type="protein sequence ID" value="SBT14275.1"/>
    <property type="molecule type" value="Genomic_DNA"/>
</dbReference>
<evidence type="ECO:0000256" key="1">
    <source>
        <dbReference type="SAM" id="Phobius"/>
    </source>
</evidence>
<gene>
    <name evidence="2" type="ORF">VCE7224_03037</name>
</gene>
<organism evidence="2 3">
    <name type="scientific">Vibrio celticus</name>
    <dbReference type="NCBI Taxonomy" id="446372"/>
    <lineage>
        <taxon>Bacteria</taxon>
        <taxon>Pseudomonadati</taxon>
        <taxon>Pseudomonadota</taxon>
        <taxon>Gammaproteobacteria</taxon>
        <taxon>Vibrionales</taxon>
        <taxon>Vibrionaceae</taxon>
        <taxon>Vibrio</taxon>
    </lineage>
</organism>
<name>A0A1C3JGN9_9VIBR</name>
<evidence type="ECO:0000313" key="2">
    <source>
        <dbReference type="EMBL" id="SBT14275.1"/>
    </source>
</evidence>
<dbReference type="Proteomes" id="UP000092819">
    <property type="component" value="Unassembled WGS sequence"/>
</dbReference>